<dbReference type="AlphaFoldDB" id="A0A1F8AV16"/>
<dbReference type="EMBL" id="MGGW01000005">
    <property type="protein sequence ID" value="OGM55065.1"/>
    <property type="molecule type" value="Genomic_DNA"/>
</dbReference>
<evidence type="ECO:0000313" key="2">
    <source>
        <dbReference type="Proteomes" id="UP000178603"/>
    </source>
</evidence>
<protein>
    <submittedName>
        <fullName evidence="1">Uncharacterized protein</fullName>
    </submittedName>
</protein>
<name>A0A1F8AV16_9BACT</name>
<dbReference type="Proteomes" id="UP000178603">
    <property type="component" value="Unassembled WGS sequence"/>
</dbReference>
<proteinExistence type="predicted"/>
<accession>A0A1F8AV16</accession>
<evidence type="ECO:0000313" key="1">
    <source>
        <dbReference type="EMBL" id="OGM55065.1"/>
    </source>
</evidence>
<sequence length="77" mass="8851">MISQNKESLSLTRVSLAVAIVIFLIGLIYFFELPQRLGFPKTWAIDCGCLGIKNKFTDIEKIPRCSCYGYTTWVWLE</sequence>
<gene>
    <name evidence="1" type="ORF">A3E44_04050</name>
</gene>
<reference evidence="1 2" key="1">
    <citation type="journal article" date="2016" name="Nat. Commun.">
        <title>Thousands of microbial genomes shed light on interconnected biogeochemical processes in an aquifer system.</title>
        <authorList>
            <person name="Anantharaman K."/>
            <person name="Brown C.T."/>
            <person name="Hug L.A."/>
            <person name="Sharon I."/>
            <person name="Castelle C.J."/>
            <person name="Probst A.J."/>
            <person name="Thomas B.C."/>
            <person name="Singh A."/>
            <person name="Wilkins M.J."/>
            <person name="Karaoz U."/>
            <person name="Brodie E.L."/>
            <person name="Williams K.H."/>
            <person name="Hubbard S.S."/>
            <person name="Banfield J.F."/>
        </authorList>
    </citation>
    <scope>NUCLEOTIDE SEQUENCE [LARGE SCALE GENOMIC DNA]</scope>
</reference>
<organism evidence="1 2">
    <name type="scientific">Candidatus Woesebacteria bacterium RIFCSPHIGHO2_12_FULL_41_24</name>
    <dbReference type="NCBI Taxonomy" id="1802510"/>
    <lineage>
        <taxon>Bacteria</taxon>
        <taxon>Candidatus Woeseibacteriota</taxon>
    </lineage>
</organism>
<comment type="caution">
    <text evidence="1">The sequence shown here is derived from an EMBL/GenBank/DDBJ whole genome shotgun (WGS) entry which is preliminary data.</text>
</comment>